<proteinExistence type="predicted"/>
<evidence type="ECO:0000313" key="2">
    <source>
        <dbReference type="EMBL" id="MDR6592452.1"/>
    </source>
</evidence>
<evidence type="ECO:0000313" key="3">
    <source>
        <dbReference type="Proteomes" id="UP001268819"/>
    </source>
</evidence>
<reference evidence="2 3" key="1">
    <citation type="submission" date="2023-07" db="EMBL/GenBank/DDBJ databases">
        <title>Sequencing the genomes of 1000 actinobacteria strains.</title>
        <authorList>
            <person name="Klenk H.-P."/>
        </authorList>
    </citation>
    <scope>NUCLEOTIDE SEQUENCE [LARGE SCALE GENOMIC DNA]</scope>
    <source>
        <strain evidence="2 3">DSM 43749</strain>
    </source>
</reference>
<gene>
    <name evidence="2" type="ORF">J2S66_000836</name>
</gene>
<dbReference type="EMBL" id="JAVDSG010000001">
    <property type="protein sequence ID" value="MDR6592452.1"/>
    <property type="molecule type" value="Genomic_DNA"/>
</dbReference>
<feature type="signal peptide" evidence="1">
    <location>
        <begin position="1"/>
        <end position="24"/>
    </location>
</feature>
<sequence length="147" mass="15857">MTSKVLLRLAGVLGAALLSATVAAVPAQAALDSGQPVNIQLRGYSSTGAETQVGRMTGTIRFDNGNSLFRLDVTVERQSSYVDSKVRIDVNGSSHEYVYQSGVIARDFPYGGTVHNVQLTLEGLYYDGATNRTKTVTRSAFYDNPFN</sequence>
<comment type="caution">
    <text evidence="2">The sequence shown here is derived from an EMBL/GenBank/DDBJ whole genome shotgun (WGS) entry which is preliminary data.</text>
</comment>
<accession>A0ABU1PP62</accession>
<organism evidence="2 3">
    <name type="scientific">Saccharothrix longispora</name>
    <dbReference type="NCBI Taxonomy" id="33920"/>
    <lineage>
        <taxon>Bacteria</taxon>
        <taxon>Bacillati</taxon>
        <taxon>Actinomycetota</taxon>
        <taxon>Actinomycetes</taxon>
        <taxon>Pseudonocardiales</taxon>
        <taxon>Pseudonocardiaceae</taxon>
        <taxon>Saccharothrix</taxon>
    </lineage>
</organism>
<dbReference type="RefSeq" id="WP_310303997.1">
    <property type="nucleotide sequence ID" value="NZ_BAAAXB010000001.1"/>
</dbReference>
<dbReference type="Proteomes" id="UP001268819">
    <property type="component" value="Unassembled WGS sequence"/>
</dbReference>
<feature type="chain" id="PRO_5047139761" evidence="1">
    <location>
        <begin position="25"/>
        <end position="147"/>
    </location>
</feature>
<name>A0ABU1PP62_9PSEU</name>
<evidence type="ECO:0000256" key="1">
    <source>
        <dbReference type="SAM" id="SignalP"/>
    </source>
</evidence>
<keyword evidence="1" id="KW-0732">Signal</keyword>
<keyword evidence="3" id="KW-1185">Reference proteome</keyword>
<protein>
    <submittedName>
        <fullName evidence="2">Uncharacterized protein</fullName>
    </submittedName>
</protein>